<accession>A0A6A6QW28</accession>
<evidence type="ECO:0000256" key="3">
    <source>
        <dbReference type="ARBA" id="ARBA00022833"/>
    </source>
</evidence>
<feature type="region of interest" description="Disordered" evidence="5">
    <location>
        <begin position="185"/>
        <end position="273"/>
    </location>
</feature>
<dbReference type="Gene3D" id="3.30.160.60">
    <property type="entry name" value="Classic Zinc Finger"/>
    <property type="match status" value="1"/>
</dbReference>
<dbReference type="AlphaFoldDB" id="A0A6A6QW28"/>
<feature type="compositionally biased region" description="Polar residues" evidence="5">
    <location>
        <begin position="54"/>
        <end position="63"/>
    </location>
</feature>
<dbReference type="FunFam" id="3.30.160.60:FF:002343">
    <property type="entry name" value="Zinc finger protein 33A"/>
    <property type="match status" value="1"/>
</dbReference>
<proteinExistence type="predicted"/>
<feature type="compositionally biased region" description="Polar residues" evidence="5">
    <location>
        <begin position="1"/>
        <end position="20"/>
    </location>
</feature>
<feature type="domain" description="C2H2-type" evidence="6">
    <location>
        <begin position="173"/>
        <end position="200"/>
    </location>
</feature>
<dbReference type="GO" id="GO:0008270">
    <property type="term" value="F:zinc ion binding"/>
    <property type="evidence" value="ECO:0007669"/>
    <property type="project" value="UniProtKB-KW"/>
</dbReference>
<dbReference type="Pfam" id="PF00096">
    <property type="entry name" value="zf-C2H2"/>
    <property type="match status" value="1"/>
</dbReference>
<dbReference type="EMBL" id="MU004188">
    <property type="protein sequence ID" value="KAF2496416.1"/>
    <property type="molecule type" value="Genomic_DNA"/>
</dbReference>
<evidence type="ECO:0000256" key="2">
    <source>
        <dbReference type="ARBA" id="ARBA00022771"/>
    </source>
</evidence>
<dbReference type="Proteomes" id="UP000799750">
    <property type="component" value="Unassembled WGS sequence"/>
</dbReference>
<organism evidence="7 8">
    <name type="scientific">Lophium mytilinum</name>
    <dbReference type="NCBI Taxonomy" id="390894"/>
    <lineage>
        <taxon>Eukaryota</taxon>
        <taxon>Fungi</taxon>
        <taxon>Dikarya</taxon>
        <taxon>Ascomycota</taxon>
        <taxon>Pezizomycotina</taxon>
        <taxon>Dothideomycetes</taxon>
        <taxon>Pleosporomycetidae</taxon>
        <taxon>Mytilinidiales</taxon>
        <taxon>Mytilinidiaceae</taxon>
        <taxon>Lophium</taxon>
    </lineage>
</organism>
<dbReference type="PROSITE" id="PS50157">
    <property type="entry name" value="ZINC_FINGER_C2H2_2"/>
    <property type="match status" value="2"/>
</dbReference>
<reference evidence="7" key="1">
    <citation type="journal article" date="2020" name="Stud. Mycol.">
        <title>101 Dothideomycetes genomes: a test case for predicting lifestyles and emergence of pathogens.</title>
        <authorList>
            <person name="Haridas S."/>
            <person name="Albert R."/>
            <person name="Binder M."/>
            <person name="Bloem J."/>
            <person name="Labutti K."/>
            <person name="Salamov A."/>
            <person name="Andreopoulos B."/>
            <person name="Baker S."/>
            <person name="Barry K."/>
            <person name="Bills G."/>
            <person name="Bluhm B."/>
            <person name="Cannon C."/>
            <person name="Castanera R."/>
            <person name="Culley D."/>
            <person name="Daum C."/>
            <person name="Ezra D."/>
            <person name="Gonzalez J."/>
            <person name="Henrissat B."/>
            <person name="Kuo A."/>
            <person name="Liang C."/>
            <person name="Lipzen A."/>
            <person name="Lutzoni F."/>
            <person name="Magnuson J."/>
            <person name="Mondo S."/>
            <person name="Nolan M."/>
            <person name="Ohm R."/>
            <person name="Pangilinan J."/>
            <person name="Park H.-J."/>
            <person name="Ramirez L."/>
            <person name="Alfaro M."/>
            <person name="Sun H."/>
            <person name="Tritt A."/>
            <person name="Yoshinaga Y."/>
            <person name="Zwiers L.-H."/>
            <person name="Turgeon B."/>
            <person name="Goodwin S."/>
            <person name="Spatafora J."/>
            <person name="Crous P."/>
            <person name="Grigoriev I."/>
        </authorList>
    </citation>
    <scope>NUCLEOTIDE SEQUENCE</scope>
    <source>
        <strain evidence="7">CBS 269.34</strain>
    </source>
</reference>
<dbReference type="PANTHER" id="PTHR23235">
    <property type="entry name" value="KRUEPPEL-LIKE TRANSCRIPTION FACTOR"/>
    <property type="match status" value="1"/>
</dbReference>
<name>A0A6A6QW28_9PEZI</name>
<dbReference type="OrthoDB" id="6365676at2759"/>
<feature type="domain" description="C2H2-type" evidence="6">
    <location>
        <begin position="140"/>
        <end position="172"/>
    </location>
</feature>
<feature type="region of interest" description="Disordered" evidence="5">
    <location>
        <begin position="1"/>
        <end position="72"/>
    </location>
</feature>
<dbReference type="InterPro" id="IPR036236">
    <property type="entry name" value="Znf_C2H2_sf"/>
</dbReference>
<feature type="compositionally biased region" description="Basic residues" evidence="5">
    <location>
        <begin position="210"/>
        <end position="219"/>
    </location>
</feature>
<evidence type="ECO:0000313" key="8">
    <source>
        <dbReference type="Proteomes" id="UP000799750"/>
    </source>
</evidence>
<dbReference type="SMART" id="SM00355">
    <property type="entry name" value="ZnF_C2H2"/>
    <property type="match status" value="2"/>
</dbReference>
<feature type="compositionally biased region" description="Low complexity" evidence="5">
    <location>
        <begin position="31"/>
        <end position="42"/>
    </location>
</feature>
<dbReference type="PROSITE" id="PS00028">
    <property type="entry name" value="ZINC_FINGER_C2H2_1"/>
    <property type="match status" value="1"/>
</dbReference>
<keyword evidence="3" id="KW-0862">Zinc</keyword>
<sequence length="299" mass="32503">MDGKNSSGRRISLLNDNEPSSIHRPSLSICSRDSSYASSPSSPQTPLLVRTDSSDSVAMQTPSPITPDYSFESMAHGLQTSPIFSPAFFQAPKELQSAYPPIPQNPGPLAYNTGAQVAYFQPPPAEQQSSANPRSKKNSYPCPMAKAYNCNDYFTTSGHAARHAKKHTGKKDAYCPECNKAFTRKDNMEQHRRTHQTGRNASKAADAKKAKQQPAKRPRPTLLQSSELSISALDEGTPTSPASSFSNAPAVQPIDPYMEGYAQRSPYPDPMQYTPYPGSAYGLDALAIAASSEKRKLEP</sequence>
<evidence type="ECO:0000256" key="5">
    <source>
        <dbReference type="SAM" id="MobiDB-lite"/>
    </source>
</evidence>
<keyword evidence="2 4" id="KW-0863">Zinc-finger</keyword>
<evidence type="ECO:0000256" key="4">
    <source>
        <dbReference type="PROSITE-ProRule" id="PRU00042"/>
    </source>
</evidence>
<feature type="region of interest" description="Disordered" evidence="5">
    <location>
        <begin position="98"/>
        <end position="140"/>
    </location>
</feature>
<keyword evidence="1" id="KW-0479">Metal-binding</keyword>
<evidence type="ECO:0000313" key="7">
    <source>
        <dbReference type="EMBL" id="KAF2496416.1"/>
    </source>
</evidence>
<keyword evidence="8" id="KW-1185">Reference proteome</keyword>
<gene>
    <name evidence="7" type="ORF">BU16DRAFT_377103</name>
</gene>
<protein>
    <recommendedName>
        <fullName evidence="6">C2H2-type domain-containing protein</fullName>
    </recommendedName>
</protein>
<evidence type="ECO:0000256" key="1">
    <source>
        <dbReference type="ARBA" id="ARBA00022723"/>
    </source>
</evidence>
<feature type="compositionally biased region" description="Polar residues" evidence="5">
    <location>
        <begin position="237"/>
        <end position="249"/>
    </location>
</feature>
<dbReference type="SUPFAM" id="SSF57667">
    <property type="entry name" value="beta-beta-alpha zinc fingers"/>
    <property type="match status" value="1"/>
</dbReference>
<evidence type="ECO:0000259" key="6">
    <source>
        <dbReference type="PROSITE" id="PS50157"/>
    </source>
</evidence>
<dbReference type="InterPro" id="IPR013087">
    <property type="entry name" value="Znf_C2H2_type"/>
</dbReference>